<accession>A0AAN7CK12</accession>
<gene>
    <name evidence="3" type="ORF">C7999DRAFT_18168</name>
</gene>
<dbReference type="PANTHER" id="PTHR12991:SF10">
    <property type="entry name" value="GATOR COMPLEX PROTEIN NPRL2"/>
    <property type="match status" value="1"/>
</dbReference>
<feature type="compositionally biased region" description="Gly residues" evidence="2">
    <location>
        <begin position="308"/>
        <end position="324"/>
    </location>
</feature>
<protein>
    <submittedName>
        <fullName evidence="3">Nitrogen permease regulator 2</fullName>
    </submittedName>
</protein>
<dbReference type="Proteomes" id="UP001303647">
    <property type="component" value="Unassembled WGS sequence"/>
</dbReference>
<organism evidence="3 4">
    <name type="scientific">Corynascus novoguineensis</name>
    <dbReference type="NCBI Taxonomy" id="1126955"/>
    <lineage>
        <taxon>Eukaryota</taxon>
        <taxon>Fungi</taxon>
        <taxon>Dikarya</taxon>
        <taxon>Ascomycota</taxon>
        <taxon>Pezizomycotina</taxon>
        <taxon>Sordariomycetes</taxon>
        <taxon>Sordariomycetidae</taxon>
        <taxon>Sordariales</taxon>
        <taxon>Chaetomiaceae</taxon>
        <taxon>Corynascus</taxon>
    </lineage>
</organism>
<dbReference type="GO" id="GO:0010508">
    <property type="term" value="P:positive regulation of autophagy"/>
    <property type="evidence" value="ECO:0007669"/>
    <property type="project" value="TreeGrafter"/>
</dbReference>
<evidence type="ECO:0000256" key="1">
    <source>
        <dbReference type="ARBA" id="ARBA00008433"/>
    </source>
</evidence>
<proteinExistence type="inferred from homology"/>
<dbReference type="PANTHER" id="PTHR12991">
    <property type="entry name" value="NITROGEN PERMEASE REGULATOR 2/TUMOR SUPPRESSOR CANDIDATE 4"/>
    <property type="match status" value="1"/>
</dbReference>
<feature type="compositionally biased region" description="Low complexity" evidence="2">
    <location>
        <begin position="292"/>
        <end position="301"/>
    </location>
</feature>
<comment type="caution">
    <text evidence="3">The sequence shown here is derived from an EMBL/GenBank/DDBJ whole genome shotgun (WGS) entry which is preliminary data.</text>
</comment>
<dbReference type="EMBL" id="MU857812">
    <property type="protein sequence ID" value="KAK4243480.1"/>
    <property type="molecule type" value="Genomic_DNA"/>
</dbReference>
<dbReference type="GO" id="GO:0005774">
    <property type="term" value="C:vacuolar membrane"/>
    <property type="evidence" value="ECO:0007669"/>
    <property type="project" value="TreeGrafter"/>
</dbReference>
<evidence type="ECO:0000313" key="4">
    <source>
        <dbReference type="Proteomes" id="UP001303647"/>
    </source>
</evidence>
<dbReference type="GO" id="GO:1904262">
    <property type="term" value="P:negative regulation of TORC1 signaling"/>
    <property type="evidence" value="ECO:0007669"/>
    <property type="project" value="TreeGrafter"/>
</dbReference>
<sequence length="495" mass="54953">MIQGIFYARFFPQEGTKIVSQSPPGCIVPDPDASTTKPPLFDYNVLQEYIIPRQAFCNRYITVADPEGKYFVLGYPVSIPSPRYDRNEFIFNFGLVVENDVDQVPYERVVRRLAVTFAEMEKQSGFLSQDVDAASARRPIGSLLEIIKEDLNNYGECMIPVDDANTINMKLFPYHPTPPEVKGWHVPVAKMKFADVVDPTWDLTLQRIIKHIDGVSDVRRIAVLADVSLELTQLALRHLLYYDTILLLDMFFFGACYAPRPGIHDFIANAGGMVDECANYVCVGLGSAGQQQQQHPQQQQPATRLGGSVRGGGQGSGPEIQGGDGNRHSFVETDTIAADRHDNDDDNDNANGIDHDNSGGVSAHTGGHHRVSNYMLIKLMTTFCVGKTVMEWLKGHMDAGFDVLRYVDVRRLVQFGVIKGCLYRVHKHVISKQYLAALATGQARPVAGGDPLQKYTDGAHTFDQIITEQNLTDAEIMEKLKSFPAPAGDLTVVYR</sequence>
<reference evidence="3" key="1">
    <citation type="journal article" date="2023" name="Mol. Phylogenet. Evol.">
        <title>Genome-scale phylogeny and comparative genomics of the fungal order Sordariales.</title>
        <authorList>
            <person name="Hensen N."/>
            <person name="Bonometti L."/>
            <person name="Westerberg I."/>
            <person name="Brannstrom I.O."/>
            <person name="Guillou S."/>
            <person name="Cros-Aarteil S."/>
            <person name="Calhoun S."/>
            <person name="Haridas S."/>
            <person name="Kuo A."/>
            <person name="Mondo S."/>
            <person name="Pangilinan J."/>
            <person name="Riley R."/>
            <person name="LaButti K."/>
            <person name="Andreopoulos B."/>
            <person name="Lipzen A."/>
            <person name="Chen C."/>
            <person name="Yan M."/>
            <person name="Daum C."/>
            <person name="Ng V."/>
            <person name="Clum A."/>
            <person name="Steindorff A."/>
            <person name="Ohm R.A."/>
            <person name="Martin F."/>
            <person name="Silar P."/>
            <person name="Natvig D.O."/>
            <person name="Lalanne C."/>
            <person name="Gautier V."/>
            <person name="Ament-Velasquez S.L."/>
            <person name="Kruys A."/>
            <person name="Hutchinson M.I."/>
            <person name="Powell A.J."/>
            <person name="Barry K."/>
            <person name="Miller A.N."/>
            <person name="Grigoriev I.V."/>
            <person name="Debuchy R."/>
            <person name="Gladieux P."/>
            <person name="Hiltunen Thoren M."/>
            <person name="Johannesson H."/>
        </authorList>
    </citation>
    <scope>NUCLEOTIDE SEQUENCE</scope>
    <source>
        <strain evidence="3">CBS 359.72</strain>
    </source>
</reference>
<dbReference type="GO" id="GO:1990130">
    <property type="term" value="C:GATOR1 complex"/>
    <property type="evidence" value="ECO:0007669"/>
    <property type="project" value="TreeGrafter"/>
</dbReference>
<dbReference type="GO" id="GO:0005096">
    <property type="term" value="F:GTPase activator activity"/>
    <property type="evidence" value="ECO:0007669"/>
    <property type="project" value="TreeGrafter"/>
</dbReference>
<evidence type="ECO:0000313" key="3">
    <source>
        <dbReference type="EMBL" id="KAK4243480.1"/>
    </source>
</evidence>
<feature type="region of interest" description="Disordered" evidence="2">
    <location>
        <begin position="292"/>
        <end position="364"/>
    </location>
</feature>
<name>A0AAN7CK12_9PEZI</name>
<evidence type="ECO:0000256" key="2">
    <source>
        <dbReference type="SAM" id="MobiDB-lite"/>
    </source>
</evidence>
<dbReference type="Pfam" id="PF06218">
    <property type="entry name" value="NPR2"/>
    <property type="match status" value="1"/>
</dbReference>
<feature type="compositionally biased region" description="Basic and acidic residues" evidence="2">
    <location>
        <begin position="325"/>
        <end position="343"/>
    </location>
</feature>
<keyword evidence="4" id="KW-1185">Reference proteome</keyword>
<comment type="similarity">
    <text evidence="1">Belongs to the NPR2 family.</text>
</comment>
<dbReference type="InterPro" id="IPR009348">
    <property type="entry name" value="NPR2-like"/>
</dbReference>
<reference evidence="3" key="2">
    <citation type="submission" date="2023-05" db="EMBL/GenBank/DDBJ databases">
        <authorList>
            <consortium name="Lawrence Berkeley National Laboratory"/>
            <person name="Steindorff A."/>
            <person name="Hensen N."/>
            <person name="Bonometti L."/>
            <person name="Westerberg I."/>
            <person name="Brannstrom I.O."/>
            <person name="Guillou S."/>
            <person name="Cros-Aarteil S."/>
            <person name="Calhoun S."/>
            <person name="Haridas S."/>
            <person name="Kuo A."/>
            <person name="Mondo S."/>
            <person name="Pangilinan J."/>
            <person name="Riley R."/>
            <person name="Labutti K."/>
            <person name="Andreopoulos B."/>
            <person name="Lipzen A."/>
            <person name="Chen C."/>
            <person name="Yanf M."/>
            <person name="Daum C."/>
            <person name="Ng V."/>
            <person name="Clum A."/>
            <person name="Ohm R."/>
            <person name="Martin F."/>
            <person name="Silar P."/>
            <person name="Natvig D."/>
            <person name="Lalanne C."/>
            <person name="Gautier V."/>
            <person name="Ament-Velasquez S.L."/>
            <person name="Kruys A."/>
            <person name="Hutchinson M.I."/>
            <person name="Powell A.J."/>
            <person name="Barry K."/>
            <person name="Miller A.N."/>
            <person name="Grigoriev I.V."/>
            <person name="Debuchy R."/>
            <person name="Gladieux P."/>
            <person name="Thoren M.H."/>
            <person name="Johannesson H."/>
        </authorList>
    </citation>
    <scope>NUCLEOTIDE SEQUENCE</scope>
    <source>
        <strain evidence="3">CBS 359.72</strain>
    </source>
</reference>
<dbReference type="AlphaFoldDB" id="A0AAN7CK12"/>